<accession>A0AAD5R8B3</accession>
<protein>
    <submittedName>
        <fullName evidence="1">Uncharacterized protein</fullName>
    </submittedName>
</protein>
<proteinExistence type="predicted"/>
<dbReference type="EMBL" id="JAHQIW010006980">
    <property type="protein sequence ID" value="KAJ1371417.1"/>
    <property type="molecule type" value="Genomic_DNA"/>
</dbReference>
<reference evidence="1" key="1">
    <citation type="submission" date="2021-06" db="EMBL/GenBank/DDBJ databases">
        <title>Parelaphostrongylus tenuis whole genome reference sequence.</title>
        <authorList>
            <person name="Garwood T.J."/>
            <person name="Larsen P.A."/>
            <person name="Fountain-Jones N.M."/>
            <person name="Garbe J.R."/>
            <person name="Macchietto M.G."/>
            <person name="Kania S.A."/>
            <person name="Gerhold R.W."/>
            <person name="Richards J.E."/>
            <person name="Wolf T.M."/>
        </authorList>
    </citation>
    <scope>NUCLEOTIDE SEQUENCE</scope>
    <source>
        <strain evidence="1">MNPRO001-30</strain>
        <tissue evidence="1">Meninges</tissue>
    </source>
</reference>
<evidence type="ECO:0000313" key="1">
    <source>
        <dbReference type="EMBL" id="KAJ1371417.1"/>
    </source>
</evidence>
<dbReference type="AlphaFoldDB" id="A0AAD5R8B3"/>
<comment type="caution">
    <text evidence="1">The sequence shown here is derived from an EMBL/GenBank/DDBJ whole genome shotgun (WGS) entry which is preliminary data.</text>
</comment>
<keyword evidence="2" id="KW-1185">Reference proteome</keyword>
<sequence>MFRIIFIRILKCANLSKIPYQIHNYVYLNLFPWDMDTELALTQNVVLGQLKKFLITSDERTFCKLADIQTE</sequence>
<evidence type="ECO:0000313" key="2">
    <source>
        <dbReference type="Proteomes" id="UP001196413"/>
    </source>
</evidence>
<name>A0AAD5R8B3_PARTN</name>
<organism evidence="1 2">
    <name type="scientific">Parelaphostrongylus tenuis</name>
    <name type="common">Meningeal worm</name>
    <dbReference type="NCBI Taxonomy" id="148309"/>
    <lineage>
        <taxon>Eukaryota</taxon>
        <taxon>Metazoa</taxon>
        <taxon>Ecdysozoa</taxon>
        <taxon>Nematoda</taxon>
        <taxon>Chromadorea</taxon>
        <taxon>Rhabditida</taxon>
        <taxon>Rhabditina</taxon>
        <taxon>Rhabditomorpha</taxon>
        <taxon>Strongyloidea</taxon>
        <taxon>Metastrongylidae</taxon>
        <taxon>Parelaphostrongylus</taxon>
    </lineage>
</organism>
<gene>
    <name evidence="1" type="ORF">KIN20_033368</name>
</gene>
<dbReference type="Proteomes" id="UP001196413">
    <property type="component" value="Unassembled WGS sequence"/>
</dbReference>